<dbReference type="PRINTS" id="PR00952">
    <property type="entry name" value="TYPE3IMQPROT"/>
</dbReference>
<comment type="caution">
    <text evidence="10">The sequence shown here is derived from an EMBL/GenBank/DDBJ whole genome shotgun (WGS) entry which is preliminary data.</text>
</comment>
<evidence type="ECO:0000256" key="2">
    <source>
        <dbReference type="ARBA" id="ARBA00006156"/>
    </source>
</evidence>
<name>A0A6N7XW42_9FIRM</name>
<proteinExistence type="inferred from homology"/>
<reference evidence="10 11" key="1">
    <citation type="submission" date="2019-09" db="EMBL/GenBank/DDBJ databases">
        <title>In-depth cultivation of the pig gut microbiome towards novel bacterial diversity and tailored functional studies.</title>
        <authorList>
            <person name="Wylensek D."/>
            <person name="Hitch T.C.A."/>
            <person name="Clavel T."/>
        </authorList>
    </citation>
    <scope>NUCLEOTIDE SEQUENCE [LARGE SCALE GENOMIC DNA]</scope>
    <source>
        <strain evidence="10 11">WCA3-693-APC-4?</strain>
    </source>
</reference>
<keyword evidence="6 9" id="KW-1133">Transmembrane helix</keyword>
<evidence type="ECO:0000256" key="3">
    <source>
        <dbReference type="ARBA" id="ARBA00021718"/>
    </source>
</evidence>
<evidence type="ECO:0000256" key="5">
    <source>
        <dbReference type="ARBA" id="ARBA00022692"/>
    </source>
</evidence>
<dbReference type="RefSeq" id="WP_154438145.1">
    <property type="nucleotide sequence ID" value="NZ_JAHLPJ010000001.1"/>
</dbReference>
<evidence type="ECO:0000256" key="9">
    <source>
        <dbReference type="RuleBase" id="RU364090"/>
    </source>
</evidence>
<dbReference type="NCBIfam" id="TIGR01402">
    <property type="entry name" value="fliQ"/>
    <property type="match status" value="1"/>
</dbReference>
<feature type="transmembrane region" description="Helical" evidence="9">
    <location>
        <begin position="20"/>
        <end position="41"/>
    </location>
</feature>
<dbReference type="GO" id="GO:0005886">
    <property type="term" value="C:plasma membrane"/>
    <property type="evidence" value="ECO:0007669"/>
    <property type="project" value="UniProtKB-SubCell"/>
</dbReference>
<evidence type="ECO:0000256" key="1">
    <source>
        <dbReference type="ARBA" id="ARBA00004651"/>
    </source>
</evidence>
<dbReference type="PIRSF" id="PIRSF004669">
    <property type="entry name" value="FliQ"/>
    <property type="match status" value="1"/>
</dbReference>
<evidence type="ECO:0000256" key="4">
    <source>
        <dbReference type="ARBA" id="ARBA00022475"/>
    </source>
</evidence>
<keyword evidence="10" id="KW-0969">Cilium</keyword>
<evidence type="ECO:0000256" key="8">
    <source>
        <dbReference type="ARBA" id="ARBA00023143"/>
    </source>
</evidence>
<dbReference type="Pfam" id="PF01313">
    <property type="entry name" value="Bac_export_3"/>
    <property type="match status" value="1"/>
</dbReference>
<keyword evidence="10" id="KW-0282">Flagellum</keyword>
<keyword evidence="10" id="KW-0966">Cell projection</keyword>
<evidence type="ECO:0000256" key="7">
    <source>
        <dbReference type="ARBA" id="ARBA00023136"/>
    </source>
</evidence>
<keyword evidence="8 9" id="KW-0975">Bacterial flagellum</keyword>
<dbReference type="InterPro" id="IPR002191">
    <property type="entry name" value="Bac_export_3"/>
</dbReference>
<dbReference type="PANTHER" id="PTHR34040:SF2">
    <property type="entry name" value="FLAGELLAR BIOSYNTHETIC PROTEIN FLIQ"/>
    <property type="match status" value="1"/>
</dbReference>
<dbReference type="InterPro" id="IPR006305">
    <property type="entry name" value="FliQ"/>
</dbReference>
<evidence type="ECO:0000256" key="6">
    <source>
        <dbReference type="ARBA" id="ARBA00022989"/>
    </source>
</evidence>
<sequence>MNNVDMLKLAQDAVRTVLFASAPMLIISLVVGLIVSIIQAVTQIQEATLAFVPKIVAVFLSLLLFGPWIIKLMTQLASELLTNINLYIY</sequence>
<accession>A0A6N7XW42</accession>
<comment type="function">
    <text evidence="9">Role in flagellar biosynthesis.</text>
</comment>
<dbReference type="AlphaFoldDB" id="A0A6N7XW42"/>
<dbReference type="GO" id="GO:0009306">
    <property type="term" value="P:protein secretion"/>
    <property type="evidence" value="ECO:0007669"/>
    <property type="project" value="InterPro"/>
</dbReference>
<organism evidence="10 11">
    <name type="scientific">Tissierella pigra</name>
    <dbReference type="NCBI Taxonomy" id="2607614"/>
    <lineage>
        <taxon>Bacteria</taxon>
        <taxon>Bacillati</taxon>
        <taxon>Bacillota</taxon>
        <taxon>Tissierellia</taxon>
        <taxon>Tissierellales</taxon>
        <taxon>Tissierellaceae</taxon>
        <taxon>Tissierella</taxon>
    </lineage>
</organism>
<feature type="transmembrane region" description="Helical" evidence="9">
    <location>
        <begin position="48"/>
        <end position="70"/>
    </location>
</feature>
<gene>
    <name evidence="9 10" type="primary">fliQ</name>
    <name evidence="10" type="ORF">FYJ83_00835</name>
</gene>
<protein>
    <recommendedName>
        <fullName evidence="3 9">Flagellar biosynthetic protein FliQ</fullName>
    </recommendedName>
</protein>
<dbReference type="GO" id="GO:0044780">
    <property type="term" value="P:bacterial-type flagellum assembly"/>
    <property type="evidence" value="ECO:0007669"/>
    <property type="project" value="InterPro"/>
</dbReference>
<comment type="similarity">
    <text evidence="2 9">Belongs to the FliQ/MopD/SpaQ family.</text>
</comment>
<dbReference type="GO" id="GO:0009425">
    <property type="term" value="C:bacterial-type flagellum basal body"/>
    <property type="evidence" value="ECO:0007669"/>
    <property type="project" value="UniProtKB-SubCell"/>
</dbReference>
<dbReference type="EMBL" id="VUNQ01000001">
    <property type="protein sequence ID" value="MSU00010.1"/>
    <property type="molecule type" value="Genomic_DNA"/>
</dbReference>
<keyword evidence="11" id="KW-1185">Reference proteome</keyword>
<keyword evidence="5 9" id="KW-0812">Transmembrane</keyword>
<evidence type="ECO:0000313" key="10">
    <source>
        <dbReference type="EMBL" id="MSU00010.1"/>
    </source>
</evidence>
<evidence type="ECO:0000313" key="11">
    <source>
        <dbReference type="Proteomes" id="UP000469523"/>
    </source>
</evidence>
<keyword evidence="4 9" id="KW-1003">Cell membrane</keyword>
<comment type="subcellular location">
    <subcellularLocation>
        <location evidence="1 9">Cell membrane</location>
        <topology evidence="1">Multi-pass membrane protein</topology>
    </subcellularLocation>
    <subcellularLocation>
        <location evidence="9">Bacterial flagellum basal body</location>
    </subcellularLocation>
</comment>
<dbReference type="PANTHER" id="PTHR34040">
    <property type="entry name" value="FLAGELLAR BIOSYNTHETIC PROTEIN FLIQ"/>
    <property type="match status" value="1"/>
</dbReference>
<keyword evidence="7 9" id="KW-0472">Membrane</keyword>
<dbReference type="Proteomes" id="UP000469523">
    <property type="component" value="Unassembled WGS sequence"/>
</dbReference>